<dbReference type="PANTHER" id="PTHR43046">
    <property type="entry name" value="GDP-MANNOSE MANNOSYL HYDROLASE"/>
    <property type="match status" value="1"/>
</dbReference>
<gene>
    <name evidence="4" type="ORF">KTS45_16260</name>
</gene>
<sequence>MSKPSSTPNNAVTERQTEFRIRNGAKALVTSGSKVLVVKERHSDGTPFWTLPGGGVHDGESATDGLHRELDEELHCRARVDGPLTQFWYTHDSLENTVSEYTVYDCTLLSDPVPNEDEGVFEARWVTPSALPSATLPQVRHVCQHVADLPTATVIAND</sequence>
<dbReference type="RefSeq" id="WP_162318567.1">
    <property type="nucleotide sequence ID" value="NZ_JAHQXF010000002.1"/>
</dbReference>
<dbReference type="PANTHER" id="PTHR43046:SF2">
    <property type="entry name" value="8-OXO-DGTP DIPHOSPHATASE-RELATED"/>
    <property type="match status" value="1"/>
</dbReference>
<keyword evidence="5" id="KW-1185">Reference proteome</keyword>
<dbReference type="Pfam" id="PF00293">
    <property type="entry name" value="NUDIX"/>
    <property type="match status" value="1"/>
</dbReference>
<dbReference type="InterPro" id="IPR015797">
    <property type="entry name" value="NUDIX_hydrolase-like_dom_sf"/>
</dbReference>
<dbReference type="Gene3D" id="3.90.79.10">
    <property type="entry name" value="Nucleoside Triphosphate Pyrophosphohydrolase"/>
    <property type="match status" value="1"/>
</dbReference>
<protein>
    <submittedName>
        <fullName evidence="4">NUDIX domain-containing protein</fullName>
    </submittedName>
</protein>
<proteinExistence type="predicted"/>
<evidence type="ECO:0000256" key="1">
    <source>
        <dbReference type="ARBA" id="ARBA00001946"/>
    </source>
</evidence>
<keyword evidence="2" id="KW-0378">Hydrolase</keyword>
<dbReference type="OrthoDB" id="25155at2157"/>
<feature type="domain" description="Nudix hydrolase" evidence="3">
    <location>
        <begin position="19"/>
        <end position="148"/>
    </location>
</feature>
<dbReference type="InterPro" id="IPR000086">
    <property type="entry name" value="NUDIX_hydrolase_dom"/>
</dbReference>
<dbReference type="AlphaFoldDB" id="A0A8J7YD78"/>
<comment type="caution">
    <text evidence="4">The sequence shown here is derived from an EMBL/GenBank/DDBJ whole genome shotgun (WGS) entry which is preliminary data.</text>
</comment>
<dbReference type="CDD" id="cd02883">
    <property type="entry name" value="NUDIX_Hydrolase"/>
    <property type="match status" value="1"/>
</dbReference>
<dbReference type="PROSITE" id="PS51462">
    <property type="entry name" value="NUDIX"/>
    <property type="match status" value="1"/>
</dbReference>
<reference evidence="4 5" key="1">
    <citation type="submission" date="2021-06" db="EMBL/GenBank/DDBJ databases">
        <title>New haloarchaea isolates fom saline soil.</title>
        <authorList>
            <person name="Duran-Viseras A."/>
            <person name="Sanchez-Porro C.S."/>
            <person name="Ventosa A."/>
        </authorList>
    </citation>
    <scope>NUCLEOTIDE SEQUENCE [LARGE SCALE GENOMIC DNA]</scope>
    <source>
        <strain evidence="4 5">JCM 183640</strain>
    </source>
</reference>
<comment type="cofactor">
    <cofactor evidence="1">
        <name>Mg(2+)</name>
        <dbReference type="ChEBI" id="CHEBI:18420"/>
    </cofactor>
</comment>
<dbReference type="GO" id="GO:0016787">
    <property type="term" value="F:hydrolase activity"/>
    <property type="evidence" value="ECO:0007669"/>
    <property type="project" value="UniProtKB-KW"/>
</dbReference>
<evidence type="ECO:0000259" key="3">
    <source>
        <dbReference type="PROSITE" id="PS51462"/>
    </source>
</evidence>
<name>A0A8J7YD78_9EURY</name>
<accession>A0A8J7YD78</accession>
<evidence type="ECO:0000313" key="4">
    <source>
        <dbReference type="EMBL" id="MBV0925759.1"/>
    </source>
</evidence>
<dbReference type="SUPFAM" id="SSF55811">
    <property type="entry name" value="Nudix"/>
    <property type="match status" value="1"/>
</dbReference>
<evidence type="ECO:0000256" key="2">
    <source>
        <dbReference type="ARBA" id="ARBA00022801"/>
    </source>
</evidence>
<evidence type="ECO:0000313" key="5">
    <source>
        <dbReference type="Proteomes" id="UP000766550"/>
    </source>
</evidence>
<organism evidence="4 5">
    <name type="scientific">Haloarcula limicola</name>
    <dbReference type="NCBI Taxonomy" id="1429915"/>
    <lineage>
        <taxon>Archaea</taxon>
        <taxon>Methanobacteriati</taxon>
        <taxon>Methanobacteriota</taxon>
        <taxon>Stenosarchaea group</taxon>
        <taxon>Halobacteria</taxon>
        <taxon>Halobacteriales</taxon>
        <taxon>Haloarculaceae</taxon>
        <taxon>Haloarcula</taxon>
    </lineage>
</organism>
<dbReference type="EMBL" id="JAHQXF010000002">
    <property type="protein sequence ID" value="MBV0925759.1"/>
    <property type="molecule type" value="Genomic_DNA"/>
</dbReference>
<dbReference type="Proteomes" id="UP000766550">
    <property type="component" value="Unassembled WGS sequence"/>
</dbReference>